<dbReference type="InterPro" id="IPR018265">
    <property type="entry name" value="Ribosomal_bL35_CS"/>
</dbReference>
<protein>
    <recommendedName>
        <fullName evidence="7">50S ribosomal protein L35</fullName>
    </recommendedName>
</protein>
<dbReference type="Proteomes" id="UP000176834">
    <property type="component" value="Unassembled WGS sequence"/>
</dbReference>
<evidence type="ECO:0000256" key="4">
    <source>
        <dbReference type="SAM" id="MobiDB-lite"/>
    </source>
</evidence>
<dbReference type="EMBL" id="MGJN01000020">
    <property type="protein sequence ID" value="OGN06288.1"/>
    <property type="molecule type" value="Genomic_DNA"/>
</dbReference>
<evidence type="ECO:0008006" key="7">
    <source>
        <dbReference type="Google" id="ProtNLM"/>
    </source>
</evidence>
<reference evidence="5 6" key="1">
    <citation type="journal article" date="2016" name="Nat. Commun.">
        <title>Thousands of microbial genomes shed light on interconnected biogeochemical processes in an aquifer system.</title>
        <authorList>
            <person name="Anantharaman K."/>
            <person name="Brown C.T."/>
            <person name="Hug L.A."/>
            <person name="Sharon I."/>
            <person name="Castelle C.J."/>
            <person name="Probst A.J."/>
            <person name="Thomas B.C."/>
            <person name="Singh A."/>
            <person name="Wilkins M.J."/>
            <person name="Karaoz U."/>
            <person name="Brodie E.L."/>
            <person name="Williams K.H."/>
            <person name="Hubbard S.S."/>
            <person name="Banfield J.F."/>
        </authorList>
    </citation>
    <scope>NUCLEOTIDE SEQUENCE [LARGE SCALE GENOMIC DNA]</scope>
</reference>
<organism evidence="5 6">
    <name type="scientific">Candidatus Yanofskybacteria bacterium RIFCSPHIGHO2_02_FULL_38_22b</name>
    <dbReference type="NCBI Taxonomy" id="1802673"/>
    <lineage>
        <taxon>Bacteria</taxon>
        <taxon>Candidatus Yanofskyibacteriota</taxon>
    </lineage>
</organism>
<proteinExistence type="inferred from homology"/>
<feature type="region of interest" description="Disordered" evidence="4">
    <location>
        <begin position="20"/>
        <end position="49"/>
    </location>
</feature>
<dbReference type="GO" id="GO:0003735">
    <property type="term" value="F:structural constituent of ribosome"/>
    <property type="evidence" value="ECO:0007669"/>
    <property type="project" value="InterPro"/>
</dbReference>
<dbReference type="GO" id="GO:0005840">
    <property type="term" value="C:ribosome"/>
    <property type="evidence" value="ECO:0007669"/>
    <property type="project" value="UniProtKB-KW"/>
</dbReference>
<evidence type="ECO:0000313" key="6">
    <source>
        <dbReference type="Proteomes" id="UP000176834"/>
    </source>
</evidence>
<dbReference type="Gene3D" id="4.10.410.60">
    <property type="match status" value="1"/>
</dbReference>
<evidence type="ECO:0000256" key="2">
    <source>
        <dbReference type="ARBA" id="ARBA00022980"/>
    </source>
</evidence>
<sequence>MTTMAKTNKSLMKRIKITGTGKIMKRPPGQNHFNAKDSGSKGQRKHGDLIAPNELVRKVKALILN</sequence>
<dbReference type="SUPFAM" id="SSF143034">
    <property type="entry name" value="L35p-like"/>
    <property type="match status" value="1"/>
</dbReference>
<gene>
    <name evidence="5" type="ORF">A3B86_04180</name>
</gene>
<evidence type="ECO:0000313" key="5">
    <source>
        <dbReference type="EMBL" id="OGN06288.1"/>
    </source>
</evidence>
<keyword evidence="2" id="KW-0689">Ribosomal protein</keyword>
<name>A0A1F8F0R7_9BACT</name>
<comment type="similarity">
    <text evidence="1">Belongs to the bacterial ribosomal protein bL35 family.</text>
</comment>
<dbReference type="GO" id="GO:1990904">
    <property type="term" value="C:ribonucleoprotein complex"/>
    <property type="evidence" value="ECO:0007669"/>
    <property type="project" value="UniProtKB-KW"/>
</dbReference>
<dbReference type="InterPro" id="IPR021137">
    <property type="entry name" value="Ribosomal_bL35-like"/>
</dbReference>
<dbReference type="Pfam" id="PF01632">
    <property type="entry name" value="Ribosomal_L35p"/>
    <property type="match status" value="1"/>
</dbReference>
<evidence type="ECO:0000256" key="3">
    <source>
        <dbReference type="ARBA" id="ARBA00023274"/>
    </source>
</evidence>
<comment type="caution">
    <text evidence="5">The sequence shown here is derived from an EMBL/GenBank/DDBJ whole genome shotgun (WGS) entry which is preliminary data.</text>
</comment>
<accession>A0A1F8F0R7</accession>
<evidence type="ECO:0000256" key="1">
    <source>
        <dbReference type="ARBA" id="ARBA00006598"/>
    </source>
</evidence>
<dbReference type="PROSITE" id="PS00936">
    <property type="entry name" value="RIBOSOMAL_L35"/>
    <property type="match status" value="1"/>
</dbReference>
<keyword evidence="3" id="KW-0687">Ribonucleoprotein</keyword>
<dbReference type="InterPro" id="IPR037229">
    <property type="entry name" value="Ribosomal_bL35_sf"/>
</dbReference>
<dbReference type="AlphaFoldDB" id="A0A1F8F0R7"/>
<dbReference type="GO" id="GO:0006412">
    <property type="term" value="P:translation"/>
    <property type="evidence" value="ECO:0007669"/>
    <property type="project" value="InterPro"/>
</dbReference>